<dbReference type="EMBL" id="KZ824434">
    <property type="protein sequence ID" value="RAL01667.1"/>
    <property type="molecule type" value="Genomic_DNA"/>
</dbReference>
<keyword evidence="1" id="KW-0472">Membrane</keyword>
<feature type="transmembrane region" description="Helical" evidence="1">
    <location>
        <begin position="60"/>
        <end position="82"/>
    </location>
</feature>
<dbReference type="VEuPathDB" id="FungiDB:BO80DRAFT_54126"/>
<dbReference type="Proteomes" id="UP000249402">
    <property type="component" value="Unassembled WGS sequence"/>
</dbReference>
<keyword evidence="1" id="KW-1133">Transmembrane helix</keyword>
<evidence type="ECO:0000313" key="3">
    <source>
        <dbReference type="Proteomes" id="UP000249402"/>
    </source>
</evidence>
<dbReference type="GeneID" id="37229453"/>
<reference evidence="2 3" key="1">
    <citation type="submission" date="2018-02" db="EMBL/GenBank/DDBJ databases">
        <title>The genomes of Aspergillus section Nigri reveals drivers in fungal speciation.</title>
        <authorList>
            <consortium name="DOE Joint Genome Institute"/>
            <person name="Vesth T.C."/>
            <person name="Nybo J."/>
            <person name="Theobald S."/>
            <person name="Brandl J."/>
            <person name="Frisvad J.C."/>
            <person name="Nielsen K.F."/>
            <person name="Lyhne E.K."/>
            <person name="Kogle M.E."/>
            <person name="Kuo A."/>
            <person name="Riley R."/>
            <person name="Clum A."/>
            <person name="Nolan M."/>
            <person name="Lipzen A."/>
            <person name="Salamov A."/>
            <person name="Henrissat B."/>
            <person name="Wiebenga A."/>
            <person name="De vries R.P."/>
            <person name="Grigoriev I.V."/>
            <person name="Mortensen U.H."/>
            <person name="Andersen M.R."/>
            <person name="Baker S.E."/>
        </authorList>
    </citation>
    <scope>NUCLEOTIDE SEQUENCE [LARGE SCALE GENOMIC DNA]</scope>
    <source>
        <strain evidence="2 3">CBS 121593</strain>
    </source>
</reference>
<keyword evidence="1" id="KW-0812">Transmembrane</keyword>
<name>A0A395H1E5_9EURO</name>
<dbReference type="RefSeq" id="XP_025575994.1">
    <property type="nucleotide sequence ID" value="XM_025724588.1"/>
</dbReference>
<accession>A0A395H1E5</accession>
<dbReference type="AlphaFoldDB" id="A0A395H1E5"/>
<gene>
    <name evidence="2" type="ORF">BO80DRAFT_54126</name>
</gene>
<sequence length="115" mass="12592">MWEPGPVPGNRKWLFHLHLSVSRKLPSPLSVGSTGRAYRLTGNDGQATRYLFPSTSLWRVATQLLPLVADCIIVVIVLMLAARESVSHPVPRPSYIGLTGTIIARLVGHLRGAEK</sequence>
<proteinExistence type="predicted"/>
<evidence type="ECO:0000313" key="2">
    <source>
        <dbReference type="EMBL" id="RAL01667.1"/>
    </source>
</evidence>
<organism evidence="2 3">
    <name type="scientific">Aspergillus ibericus CBS 121593</name>
    <dbReference type="NCBI Taxonomy" id="1448316"/>
    <lineage>
        <taxon>Eukaryota</taxon>
        <taxon>Fungi</taxon>
        <taxon>Dikarya</taxon>
        <taxon>Ascomycota</taxon>
        <taxon>Pezizomycotina</taxon>
        <taxon>Eurotiomycetes</taxon>
        <taxon>Eurotiomycetidae</taxon>
        <taxon>Eurotiales</taxon>
        <taxon>Aspergillaceae</taxon>
        <taxon>Aspergillus</taxon>
        <taxon>Aspergillus subgen. Circumdati</taxon>
    </lineage>
</organism>
<protein>
    <submittedName>
        <fullName evidence="2">Uncharacterized protein</fullName>
    </submittedName>
</protein>
<keyword evidence="3" id="KW-1185">Reference proteome</keyword>
<evidence type="ECO:0000256" key="1">
    <source>
        <dbReference type="SAM" id="Phobius"/>
    </source>
</evidence>